<dbReference type="AlphaFoldDB" id="A0A3L6SAU2"/>
<keyword evidence="3" id="KW-1185">Reference proteome</keyword>
<evidence type="ECO:0000313" key="2">
    <source>
        <dbReference type="EMBL" id="RLN17423.1"/>
    </source>
</evidence>
<dbReference type="EMBL" id="PQIB02000005">
    <property type="protein sequence ID" value="RLN17423.1"/>
    <property type="molecule type" value="Genomic_DNA"/>
</dbReference>
<accession>A0A3L6SAU2</accession>
<feature type="compositionally biased region" description="Polar residues" evidence="1">
    <location>
        <begin position="137"/>
        <end position="149"/>
    </location>
</feature>
<sequence length="167" mass="18551">MIKQLSLLKDATSSRKRRSLNSKVAKHPPDQHNQGGKASVQEDQLPIRRRRQNIRHRRGAATNEEGWQSIRQTMTCAIQGGGQNKAKPGTEAGTPRREYTTIARTRRMGGTFGNESIGKLQSFQNDASEEGVAPLAPSSSDQSGQNFCPESTPETRDVRKKLKPSRR</sequence>
<gene>
    <name evidence="2" type="ORF">C2845_PM02G33530</name>
</gene>
<comment type="caution">
    <text evidence="2">The sequence shown here is derived from an EMBL/GenBank/DDBJ whole genome shotgun (WGS) entry which is preliminary data.</text>
</comment>
<feature type="region of interest" description="Disordered" evidence="1">
    <location>
        <begin position="78"/>
        <end position="97"/>
    </location>
</feature>
<feature type="compositionally biased region" description="Basic residues" evidence="1">
    <location>
        <begin position="14"/>
        <end position="26"/>
    </location>
</feature>
<feature type="compositionally biased region" description="Basic residues" evidence="1">
    <location>
        <begin position="47"/>
        <end position="59"/>
    </location>
</feature>
<protein>
    <submittedName>
        <fullName evidence="2">Uncharacterized protein</fullName>
    </submittedName>
</protein>
<evidence type="ECO:0000313" key="3">
    <source>
        <dbReference type="Proteomes" id="UP000275267"/>
    </source>
</evidence>
<feature type="region of interest" description="Disordered" evidence="1">
    <location>
        <begin position="107"/>
        <end position="167"/>
    </location>
</feature>
<organism evidence="2 3">
    <name type="scientific">Panicum miliaceum</name>
    <name type="common">Proso millet</name>
    <name type="synonym">Broomcorn millet</name>
    <dbReference type="NCBI Taxonomy" id="4540"/>
    <lineage>
        <taxon>Eukaryota</taxon>
        <taxon>Viridiplantae</taxon>
        <taxon>Streptophyta</taxon>
        <taxon>Embryophyta</taxon>
        <taxon>Tracheophyta</taxon>
        <taxon>Spermatophyta</taxon>
        <taxon>Magnoliopsida</taxon>
        <taxon>Liliopsida</taxon>
        <taxon>Poales</taxon>
        <taxon>Poaceae</taxon>
        <taxon>PACMAD clade</taxon>
        <taxon>Panicoideae</taxon>
        <taxon>Panicodae</taxon>
        <taxon>Paniceae</taxon>
        <taxon>Panicinae</taxon>
        <taxon>Panicum</taxon>
        <taxon>Panicum sect. Panicum</taxon>
    </lineage>
</organism>
<dbReference type="Proteomes" id="UP000275267">
    <property type="component" value="Unassembled WGS sequence"/>
</dbReference>
<reference evidence="3" key="1">
    <citation type="journal article" date="2019" name="Nat. Commun.">
        <title>The genome of broomcorn millet.</title>
        <authorList>
            <person name="Zou C."/>
            <person name="Miki D."/>
            <person name="Li D."/>
            <person name="Tang Q."/>
            <person name="Xiao L."/>
            <person name="Rajput S."/>
            <person name="Deng P."/>
            <person name="Jia W."/>
            <person name="Huang R."/>
            <person name="Zhang M."/>
            <person name="Sun Y."/>
            <person name="Hu J."/>
            <person name="Fu X."/>
            <person name="Schnable P.S."/>
            <person name="Li F."/>
            <person name="Zhang H."/>
            <person name="Feng B."/>
            <person name="Zhu X."/>
            <person name="Liu R."/>
            <person name="Schnable J.C."/>
            <person name="Zhu J.-K."/>
            <person name="Zhang H."/>
        </authorList>
    </citation>
    <scope>NUCLEOTIDE SEQUENCE [LARGE SCALE GENOMIC DNA]</scope>
</reference>
<proteinExistence type="predicted"/>
<name>A0A3L6SAU2_PANMI</name>
<evidence type="ECO:0000256" key="1">
    <source>
        <dbReference type="SAM" id="MobiDB-lite"/>
    </source>
</evidence>
<feature type="region of interest" description="Disordered" evidence="1">
    <location>
        <begin position="1"/>
        <end position="68"/>
    </location>
</feature>
<feature type="compositionally biased region" description="Basic residues" evidence="1">
    <location>
        <begin position="158"/>
        <end position="167"/>
    </location>
</feature>